<dbReference type="Gene3D" id="3.30.2350.10">
    <property type="entry name" value="Pseudouridine synthase"/>
    <property type="match status" value="1"/>
</dbReference>
<name>A0A379C333_9FIRM</name>
<comment type="similarity">
    <text evidence="2 6">Belongs to the pseudouridine synthase RluA family.</text>
</comment>
<keyword evidence="5" id="KW-0694">RNA-binding</keyword>
<dbReference type="InterPro" id="IPR050188">
    <property type="entry name" value="RluA_PseudoU_synthase"/>
</dbReference>
<dbReference type="EMBL" id="UGSZ01000001">
    <property type="protein sequence ID" value="SUB56670.1"/>
    <property type="molecule type" value="Genomic_DNA"/>
</dbReference>
<dbReference type="GO" id="GO:0009982">
    <property type="term" value="F:pseudouridine synthase activity"/>
    <property type="evidence" value="ECO:0007669"/>
    <property type="project" value="InterPro"/>
</dbReference>
<dbReference type="PANTHER" id="PTHR21600:SF44">
    <property type="entry name" value="RIBOSOMAL LARGE SUBUNIT PSEUDOURIDINE SYNTHASE D"/>
    <property type="match status" value="1"/>
</dbReference>
<evidence type="ECO:0000259" key="7">
    <source>
        <dbReference type="Pfam" id="PF00849"/>
    </source>
</evidence>
<feature type="domain" description="Pseudouridine synthase RsuA/RluA-like" evidence="7">
    <location>
        <begin position="89"/>
        <end position="239"/>
    </location>
</feature>
<reference evidence="8 9" key="1">
    <citation type="submission" date="2018-06" db="EMBL/GenBank/DDBJ databases">
        <authorList>
            <consortium name="Pathogen Informatics"/>
            <person name="Doyle S."/>
        </authorList>
    </citation>
    <scope>NUCLEOTIDE SEQUENCE [LARGE SCALE GENOMIC DNA]</scope>
    <source>
        <strain evidence="8 9">NCTC13149</strain>
    </source>
</reference>
<dbReference type="GO" id="GO:0140098">
    <property type="term" value="F:catalytic activity, acting on RNA"/>
    <property type="evidence" value="ECO:0007669"/>
    <property type="project" value="UniProtKB-ARBA"/>
</dbReference>
<dbReference type="InterPro" id="IPR006224">
    <property type="entry name" value="PsdUridine_synth_RluA-like_CS"/>
</dbReference>
<protein>
    <recommendedName>
        <fullName evidence="6">Pseudouridine synthase</fullName>
        <ecNumber evidence="6">5.4.99.-</ecNumber>
    </recommendedName>
</protein>
<dbReference type="AlphaFoldDB" id="A0A379C333"/>
<comment type="catalytic activity">
    <reaction evidence="1 6">
        <text>a uridine in RNA = a pseudouridine in RNA</text>
        <dbReference type="Rhea" id="RHEA:48348"/>
        <dbReference type="Rhea" id="RHEA-COMP:12068"/>
        <dbReference type="Rhea" id="RHEA-COMP:12069"/>
        <dbReference type="ChEBI" id="CHEBI:65314"/>
        <dbReference type="ChEBI" id="CHEBI:65315"/>
    </reaction>
</comment>
<dbReference type="GO" id="GO:0000455">
    <property type="term" value="P:enzyme-directed rRNA pseudouridine synthesis"/>
    <property type="evidence" value="ECO:0007669"/>
    <property type="project" value="TreeGrafter"/>
</dbReference>
<dbReference type="InterPro" id="IPR020103">
    <property type="entry name" value="PsdUridine_synth_cat_dom_sf"/>
</dbReference>
<accession>A0A379C333</accession>
<dbReference type="CDD" id="cd00165">
    <property type="entry name" value="S4"/>
    <property type="match status" value="1"/>
</dbReference>
<evidence type="ECO:0000313" key="8">
    <source>
        <dbReference type="EMBL" id="SUB56670.1"/>
    </source>
</evidence>
<dbReference type="InterPro" id="IPR006145">
    <property type="entry name" value="PsdUridine_synth_RsuA/RluA"/>
</dbReference>
<proteinExistence type="inferred from homology"/>
<sequence>MEKLNPYEFLEFIVTDEKIKSRKFLEKMDISSRHIRRACRENSIYVNGKRTFENIEVKKGDSVAIKFPDESLNALCQYKDIDICYEDYDLLIVNKEYNCVTHTAKDDSQDTLLNYLAAYFEKNNIKRKVRFVNRLDRDTSGLIIVAKNSYAHAKIMDEFSNNQVDKIYLAICRGDFKEKQGEIVKKISLCQDGIRREVDDDNGKYAKTKYQVLKDNKKLALVKLKLFTGRTHQIRVHLKSIGHPIIGDKLYNDSNEEQNLLDRQALHSYSLSFKLPRTGELKTFTAKLSDDMDMLNNEIS</sequence>
<dbReference type="STRING" id="1122949.GCA_000378725_01614"/>
<evidence type="ECO:0000256" key="2">
    <source>
        <dbReference type="ARBA" id="ARBA00010876"/>
    </source>
</evidence>
<dbReference type="SUPFAM" id="SSF55120">
    <property type="entry name" value="Pseudouridine synthase"/>
    <property type="match status" value="1"/>
</dbReference>
<dbReference type="Proteomes" id="UP000255517">
    <property type="component" value="Unassembled WGS sequence"/>
</dbReference>
<evidence type="ECO:0000256" key="3">
    <source>
        <dbReference type="ARBA" id="ARBA00023235"/>
    </source>
</evidence>
<gene>
    <name evidence="8" type="primary">rluD_1</name>
    <name evidence="8" type="ORF">NCTC13149_00442</name>
</gene>
<dbReference type="RefSeq" id="WP_026302325.1">
    <property type="nucleotide sequence ID" value="NZ_UGSZ01000001.1"/>
</dbReference>
<feature type="active site" evidence="4">
    <location>
        <position position="136"/>
    </location>
</feature>
<evidence type="ECO:0000313" key="9">
    <source>
        <dbReference type="Proteomes" id="UP000255517"/>
    </source>
</evidence>
<dbReference type="PANTHER" id="PTHR21600">
    <property type="entry name" value="MITOCHONDRIAL RNA PSEUDOURIDINE SYNTHASE"/>
    <property type="match status" value="1"/>
</dbReference>
<keyword evidence="3 6" id="KW-0413">Isomerase</keyword>
<dbReference type="EC" id="5.4.99.-" evidence="6"/>
<evidence type="ECO:0000256" key="4">
    <source>
        <dbReference type="PIRSR" id="PIRSR606225-1"/>
    </source>
</evidence>
<evidence type="ECO:0000256" key="6">
    <source>
        <dbReference type="RuleBase" id="RU362028"/>
    </source>
</evidence>
<evidence type="ECO:0000256" key="1">
    <source>
        <dbReference type="ARBA" id="ARBA00000073"/>
    </source>
</evidence>
<comment type="function">
    <text evidence="6">Responsible for synthesis of pseudouridine from uracil.</text>
</comment>
<evidence type="ECO:0000256" key="5">
    <source>
        <dbReference type="PROSITE-ProRule" id="PRU00182"/>
    </source>
</evidence>
<dbReference type="PROSITE" id="PS01129">
    <property type="entry name" value="PSI_RLU"/>
    <property type="match status" value="1"/>
</dbReference>
<dbReference type="CDD" id="cd02869">
    <property type="entry name" value="PseudoU_synth_RluA_like"/>
    <property type="match status" value="1"/>
</dbReference>
<dbReference type="InterPro" id="IPR006225">
    <property type="entry name" value="PsdUridine_synth_RluC/D"/>
</dbReference>
<dbReference type="GO" id="GO:0003723">
    <property type="term" value="F:RNA binding"/>
    <property type="evidence" value="ECO:0007669"/>
    <property type="project" value="UniProtKB-KW"/>
</dbReference>
<dbReference type="PROSITE" id="PS50889">
    <property type="entry name" value="S4"/>
    <property type="match status" value="1"/>
</dbReference>
<dbReference type="NCBIfam" id="TIGR00005">
    <property type="entry name" value="rluA_subfam"/>
    <property type="match status" value="1"/>
</dbReference>
<dbReference type="OrthoDB" id="9807829at2"/>
<dbReference type="Pfam" id="PF00849">
    <property type="entry name" value="PseudoU_synth_2"/>
    <property type="match status" value="1"/>
</dbReference>
<organism evidence="8 9">
    <name type="scientific">Peptoniphilus lacrimalis</name>
    <dbReference type="NCBI Taxonomy" id="33031"/>
    <lineage>
        <taxon>Bacteria</taxon>
        <taxon>Bacillati</taxon>
        <taxon>Bacillota</taxon>
        <taxon>Tissierellia</taxon>
        <taxon>Tissierellales</taxon>
        <taxon>Peptoniphilaceae</taxon>
        <taxon>Peptoniphilus</taxon>
    </lineage>
</organism>